<evidence type="ECO:0008006" key="5">
    <source>
        <dbReference type="Google" id="ProtNLM"/>
    </source>
</evidence>
<feature type="compositionally biased region" description="Gly residues" evidence="1">
    <location>
        <begin position="125"/>
        <end position="135"/>
    </location>
</feature>
<name>A0ABV3HKZ4_9ACTN</name>
<dbReference type="InterPro" id="IPR006311">
    <property type="entry name" value="TAT_signal"/>
</dbReference>
<feature type="region of interest" description="Disordered" evidence="1">
    <location>
        <begin position="81"/>
        <end position="180"/>
    </location>
</feature>
<keyword evidence="4" id="KW-1185">Reference proteome</keyword>
<dbReference type="Gene3D" id="1.20.5.320">
    <property type="entry name" value="6-Phosphogluconate Dehydrogenase, domain 3"/>
    <property type="match status" value="1"/>
</dbReference>
<feature type="chain" id="PRO_5045532647" description="Collagen-like protein" evidence="2">
    <location>
        <begin position="43"/>
        <end position="307"/>
    </location>
</feature>
<reference evidence="3 4" key="1">
    <citation type="submission" date="2024-06" db="EMBL/GenBank/DDBJ databases">
        <title>The Natural Products Discovery Center: Release of the First 8490 Sequenced Strains for Exploring Actinobacteria Biosynthetic Diversity.</title>
        <authorList>
            <person name="Kalkreuter E."/>
            <person name="Kautsar S.A."/>
            <person name="Yang D."/>
            <person name="Bader C.D."/>
            <person name="Teijaro C.N."/>
            <person name="Fluegel L."/>
            <person name="Davis C.M."/>
            <person name="Simpson J.R."/>
            <person name="Lauterbach L."/>
            <person name="Steele A.D."/>
            <person name="Gui C."/>
            <person name="Meng S."/>
            <person name="Li G."/>
            <person name="Viehrig K."/>
            <person name="Ye F."/>
            <person name="Su P."/>
            <person name="Kiefer A.F."/>
            <person name="Nichols A."/>
            <person name="Cepeda A.J."/>
            <person name="Yan W."/>
            <person name="Fan B."/>
            <person name="Jiang Y."/>
            <person name="Adhikari A."/>
            <person name="Zheng C.-J."/>
            <person name="Schuster L."/>
            <person name="Cowan T.M."/>
            <person name="Smanski M.J."/>
            <person name="Chevrette M.G."/>
            <person name="De Carvalho L.P.S."/>
            <person name="Shen B."/>
        </authorList>
    </citation>
    <scope>NUCLEOTIDE SEQUENCE [LARGE SCALE GENOMIC DNA]</scope>
    <source>
        <strain evidence="3 4">NPDC049344</strain>
    </source>
</reference>
<evidence type="ECO:0000256" key="1">
    <source>
        <dbReference type="SAM" id="MobiDB-lite"/>
    </source>
</evidence>
<evidence type="ECO:0000313" key="4">
    <source>
        <dbReference type="Proteomes" id="UP001552521"/>
    </source>
</evidence>
<evidence type="ECO:0000256" key="2">
    <source>
        <dbReference type="SAM" id="SignalP"/>
    </source>
</evidence>
<keyword evidence="2" id="KW-0732">Signal</keyword>
<dbReference type="PROSITE" id="PS51318">
    <property type="entry name" value="TAT"/>
    <property type="match status" value="1"/>
</dbReference>
<dbReference type="PANTHER" id="PTHR24637">
    <property type="entry name" value="COLLAGEN"/>
    <property type="match status" value="1"/>
</dbReference>
<dbReference type="RefSeq" id="WP_364586251.1">
    <property type="nucleotide sequence ID" value="NZ_JBFAQK010000001.1"/>
</dbReference>
<feature type="compositionally biased region" description="Basic and acidic residues" evidence="1">
    <location>
        <begin position="86"/>
        <end position="96"/>
    </location>
</feature>
<sequence length="307" mass="30621">MSPDRRTKSPFGPLPRRKSLLTTGAMASIALVLAGFGSPAVAAMQYAPSASVAGAYGGDDECKPGKPDYPRHLLDELREMGVPGVDGHDGHDDKCKPGVTGPTGPAGVTGPTGPTGPTGMTGPTGPTGPGGGATGPTGPTGPAGPGGGATGPTGPTGATGATGATGPTGPQGEPGPCQDIDAYLPSNAVEYKAVLHDDVAYAGVRDLQPDVGDFIWYDLTDGAGANFPDGACSISVGSQSNAEGAVSIEVLTLDGEVWETVCSQNPGNPVTLTCNSPWVMLETPADDPQLAAEQRATDPNYRAKGMK</sequence>
<protein>
    <recommendedName>
        <fullName evidence="5">Collagen-like protein</fullName>
    </recommendedName>
</protein>
<feature type="compositionally biased region" description="Gly residues" evidence="1">
    <location>
        <begin position="141"/>
        <end position="151"/>
    </location>
</feature>
<organism evidence="3 4">
    <name type="scientific">Streptomyces kurssanovii</name>
    <dbReference type="NCBI Taxonomy" id="67312"/>
    <lineage>
        <taxon>Bacteria</taxon>
        <taxon>Bacillati</taxon>
        <taxon>Actinomycetota</taxon>
        <taxon>Actinomycetes</taxon>
        <taxon>Kitasatosporales</taxon>
        <taxon>Streptomycetaceae</taxon>
        <taxon>Streptomyces</taxon>
    </lineage>
</organism>
<gene>
    <name evidence="3" type="ORF">AB0K36_00355</name>
</gene>
<comment type="caution">
    <text evidence="3">The sequence shown here is derived from an EMBL/GenBank/DDBJ whole genome shotgun (WGS) entry which is preliminary data.</text>
</comment>
<dbReference type="PANTHER" id="PTHR24637:SF422">
    <property type="entry name" value="COLLAGEN IV NC1 DOMAIN-CONTAINING PROTEIN"/>
    <property type="match status" value="1"/>
</dbReference>
<accession>A0ABV3HKZ4</accession>
<feature type="signal peptide" evidence="2">
    <location>
        <begin position="1"/>
        <end position="42"/>
    </location>
</feature>
<proteinExistence type="predicted"/>
<dbReference type="Proteomes" id="UP001552521">
    <property type="component" value="Unassembled WGS sequence"/>
</dbReference>
<feature type="compositionally biased region" description="Low complexity" evidence="1">
    <location>
        <begin position="97"/>
        <end position="124"/>
    </location>
</feature>
<dbReference type="EMBL" id="JBFAQK010000001">
    <property type="protein sequence ID" value="MEV4679238.1"/>
    <property type="molecule type" value="Genomic_DNA"/>
</dbReference>
<evidence type="ECO:0000313" key="3">
    <source>
        <dbReference type="EMBL" id="MEV4679238.1"/>
    </source>
</evidence>
<feature type="compositionally biased region" description="Low complexity" evidence="1">
    <location>
        <begin position="152"/>
        <end position="176"/>
    </location>
</feature>